<dbReference type="CDD" id="cd07987">
    <property type="entry name" value="LPLAT_MGAT-like"/>
    <property type="match status" value="1"/>
</dbReference>
<dbReference type="PANTHER" id="PTHR12317:SF79">
    <property type="entry name" value="ACYLTRANSFERASE"/>
    <property type="match status" value="1"/>
</dbReference>
<evidence type="ECO:0000256" key="10">
    <source>
        <dbReference type="ARBA" id="ARBA00023315"/>
    </source>
</evidence>
<dbReference type="EMBL" id="KB201205">
    <property type="protein sequence ID" value="ESO98921.1"/>
    <property type="molecule type" value="Genomic_DNA"/>
</dbReference>
<dbReference type="EC" id="2.3.1.-" evidence="11"/>
<keyword evidence="6 11" id="KW-0256">Endoplasmic reticulum</keyword>
<protein>
    <recommendedName>
        <fullName evidence="11">Acyltransferase</fullName>
        <ecNumber evidence="11">2.3.1.-</ecNumber>
    </recommendedName>
</protein>
<dbReference type="OrthoDB" id="264532at2759"/>
<evidence type="ECO:0000256" key="4">
    <source>
        <dbReference type="ARBA" id="ARBA00022679"/>
    </source>
</evidence>
<dbReference type="RefSeq" id="XP_009050545.1">
    <property type="nucleotide sequence ID" value="XM_009052297.1"/>
</dbReference>
<name>V4AYX7_LOTGI</name>
<organism evidence="12 13">
    <name type="scientific">Lottia gigantea</name>
    <name type="common">Giant owl limpet</name>
    <dbReference type="NCBI Taxonomy" id="225164"/>
    <lineage>
        <taxon>Eukaryota</taxon>
        <taxon>Metazoa</taxon>
        <taxon>Spiralia</taxon>
        <taxon>Lophotrochozoa</taxon>
        <taxon>Mollusca</taxon>
        <taxon>Gastropoda</taxon>
        <taxon>Patellogastropoda</taxon>
        <taxon>Lottioidea</taxon>
        <taxon>Lottiidae</taxon>
        <taxon>Lottia</taxon>
    </lineage>
</organism>
<comment type="subcellular location">
    <subcellularLocation>
        <location evidence="1 11">Endoplasmic reticulum membrane</location>
        <topology evidence="1 11">Multi-pass membrane protein</topology>
    </subcellularLocation>
</comment>
<evidence type="ECO:0000256" key="8">
    <source>
        <dbReference type="ARBA" id="ARBA00023098"/>
    </source>
</evidence>
<dbReference type="GO" id="GO:0005789">
    <property type="term" value="C:endoplasmic reticulum membrane"/>
    <property type="evidence" value="ECO:0007669"/>
    <property type="project" value="UniProtKB-SubCell"/>
</dbReference>
<keyword evidence="10" id="KW-0012">Acyltransferase</keyword>
<gene>
    <name evidence="12" type="ORF">LOTGIDRAFT_206209</name>
</gene>
<keyword evidence="13" id="KW-1185">Reference proteome</keyword>
<dbReference type="HOGENOM" id="CLU_023995_0_1_1"/>
<keyword evidence="7 11" id="KW-1133">Transmembrane helix</keyword>
<evidence type="ECO:0000256" key="7">
    <source>
        <dbReference type="ARBA" id="ARBA00022989"/>
    </source>
</evidence>
<dbReference type="GO" id="GO:0019432">
    <property type="term" value="P:triglyceride biosynthetic process"/>
    <property type="evidence" value="ECO:0007669"/>
    <property type="project" value="TreeGrafter"/>
</dbReference>
<keyword evidence="3" id="KW-0444">Lipid biosynthesis</keyword>
<reference evidence="12 13" key="1">
    <citation type="journal article" date="2013" name="Nature">
        <title>Insights into bilaterian evolution from three spiralian genomes.</title>
        <authorList>
            <person name="Simakov O."/>
            <person name="Marletaz F."/>
            <person name="Cho S.J."/>
            <person name="Edsinger-Gonzales E."/>
            <person name="Havlak P."/>
            <person name="Hellsten U."/>
            <person name="Kuo D.H."/>
            <person name="Larsson T."/>
            <person name="Lv J."/>
            <person name="Arendt D."/>
            <person name="Savage R."/>
            <person name="Osoegawa K."/>
            <person name="de Jong P."/>
            <person name="Grimwood J."/>
            <person name="Chapman J.A."/>
            <person name="Shapiro H."/>
            <person name="Aerts A."/>
            <person name="Otillar R.P."/>
            <person name="Terry A.Y."/>
            <person name="Boore J.L."/>
            <person name="Grigoriev I.V."/>
            <person name="Lindberg D.R."/>
            <person name="Seaver E.C."/>
            <person name="Weisblat D.A."/>
            <person name="Putnam N.H."/>
            <person name="Rokhsar D.S."/>
        </authorList>
    </citation>
    <scope>NUCLEOTIDE SEQUENCE [LARGE SCALE GENOMIC DNA]</scope>
</reference>
<evidence type="ECO:0000313" key="12">
    <source>
        <dbReference type="EMBL" id="ESO98921.1"/>
    </source>
</evidence>
<evidence type="ECO:0000256" key="2">
    <source>
        <dbReference type="ARBA" id="ARBA00005420"/>
    </source>
</evidence>
<evidence type="ECO:0000256" key="6">
    <source>
        <dbReference type="ARBA" id="ARBA00022824"/>
    </source>
</evidence>
<dbReference type="AlphaFoldDB" id="V4AYX7"/>
<evidence type="ECO:0000256" key="11">
    <source>
        <dbReference type="RuleBase" id="RU367023"/>
    </source>
</evidence>
<keyword evidence="9 11" id="KW-0472">Membrane</keyword>
<evidence type="ECO:0000256" key="3">
    <source>
        <dbReference type="ARBA" id="ARBA00022516"/>
    </source>
</evidence>
<dbReference type="OMA" id="RSQWMRR"/>
<evidence type="ECO:0000256" key="1">
    <source>
        <dbReference type="ARBA" id="ARBA00004477"/>
    </source>
</evidence>
<dbReference type="PANTHER" id="PTHR12317">
    <property type="entry name" value="DIACYLGLYCEROL O-ACYLTRANSFERASE"/>
    <property type="match status" value="1"/>
</dbReference>
<proteinExistence type="inferred from homology"/>
<dbReference type="GeneID" id="20245897"/>
<evidence type="ECO:0000256" key="5">
    <source>
        <dbReference type="ARBA" id="ARBA00022692"/>
    </source>
</evidence>
<dbReference type="Proteomes" id="UP000030746">
    <property type="component" value="Unassembled WGS sequence"/>
</dbReference>
<dbReference type="InterPro" id="IPR007130">
    <property type="entry name" value="DAGAT"/>
</dbReference>
<comment type="caution">
    <text evidence="11">Lacks conserved residue(s) required for the propagation of feature annotation.</text>
</comment>
<dbReference type="Pfam" id="PF03982">
    <property type="entry name" value="DAGAT"/>
    <property type="match status" value="1"/>
</dbReference>
<accession>V4AYX7</accession>
<keyword evidence="4 11" id="KW-0808">Transferase</keyword>
<keyword evidence="8" id="KW-0443">Lipid metabolism</keyword>
<dbReference type="STRING" id="225164.V4AYX7"/>
<keyword evidence="5 11" id="KW-0812">Transmembrane</keyword>
<evidence type="ECO:0000256" key="9">
    <source>
        <dbReference type="ARBA" id="ARBA00023136"/>
    </source>
</evidence>
<comment type="similarity">
    <text evidence="2 11">Belongs to the diacylglycerol acyltransferase family.</text>
</comment>
<feature type="transmembrane region" description="Helical" evidence="11">
    <location>
        <begin position="24"/>
        <end position="47"/>
    </location>
</feature>
<sequence>MKLLGFEFAPLLIPIERRLQTISVFYFTSTFLFMGFSCLLLMIYLLLFTKYYWIPVIYFTYYFFDRKTSAQGGRRINFMRYSPVWKHYANFFPLKLIKTAELDPKKNYILGCHPHGIMCYSHFGNFATEGSGFSKIFPGITSYLTVLNGQFMFPIFRDIFMTSGAVEVSRESISYLLNQPEKGNAVALIIGGASEALDASPGNYTVRKTGRKGFCKLALKYGASLVPVYAFGENDLYVQLRNPDGSKLRQFQEFCTHKLGFSPPLFHGRGIFNYTFGLVPYRRPLNTVVGSPIDVEKNENPTAEDIDKLHKQYLQALEDLFETHKVNYGVDKDDHLIFKK</sequence>
<dbReference type="KEGG" id="lgi:LOTGIDRAFT_206209"/>
<dbReference type="CTD" id="20245897"/>
<evidence type="ECO:0000313" key="13">
    <source>
        <dbReference type="Proteomes" id="UP000030746"/>
    </source>
</evidence>
<dbReference type="GO" id="GO:0004144">
    <property type="term" value="F:diacylglycerol O-acyltransferase activity"/>
    <property type="evidence" value="ECO:0007669"/>
    <property type="project" value="TreeGrafter"/>
</dbReference>